<dbReference type="PANTHER" id="PTHR14087:SF7">
    <property type="entry name" value="THYMOCYTE NUCLEAR PROTEIN 1"/>
    <property type="match status" value="1"/>
</dbReference>
<evidence type="ECO:0000313" key="7">
    <source>
        <dbReference type="EMBL" id="POS69565.1"/>
    </source>
</evidence>
<comment type="subcellular location">
    <subcellularLocation>
        <location evidence="1">Nucleus</location>
    </subcellularLocation>
</comment>
<protein>
    <recommendedName>
        <fullName evidence="2">Thymocyte nuclear protein 1</fullName>
    </recommendedName>
</protein>
<dbReference type="Pfam" id="PF01878">
    <property type="entry name" value="EVE"/>
    <property type="match status" value="1"/>
</dbReference>
<evidence type="ECO:0000256" key="5">
    <source>
        <dbReference type="SAM" id="MobiDB-lite"/>
    </source>
</evidence>
<dbReference type="InParanoid" id="A0A2P5HH38"/>
<reference evidence="7" key="1">
    <citation type="submission" date="2017-09" db="EMBL/GenBank/DDBJ databases">
        <title>Polyketide synthases of a Diaporthe helianthi virulent isolate.</title>
        <authorList>
            <person name="Baroncelli R."/>
        </authorList>
    </citation>
    <scope>NUCLEOTIDE SEQUENCE [LARGE SCALE GENOMIC DNA]</scope>
    <source>
        <strain evidence="7">7/96</strain>
    </source>
</reference>
<dbReference type="AlphaFoldDB" id="A0A2P5HH38"/>
<comment type="caution">
    <text evidence="7">The sequence shown here is derived from an EMBL/GenBank/DDBJ whole genome shotgun (WGS) entry which is preliminary data.</text>
</comment>
<dbReference type="InterPro" id="IPR047197">
    <property type="entry name" value="THYN1-like_EVE"/>
</dbReference>
<dbReference type="GO" id="GO:0005634">
    <property type="term" value="C:nucleus"/>
    <property type="evidence" value="ECO:0007669"/>
    <property type="project" value="UniProtKB-SubCell"/>
</dbReference>
<evidence type="ECO:0000256" key="4">
    <source>
        <dbReference type="ARBA" id="ARBA00023242"/>
    </source>
</evidence>
<feature type="region of interest" description="Disordered" evidence="5">
    <location>
        <begin position="1"/>
        <end position="134"/>
    </location>
</feature>
<keyword evidence="3" id="KW-0597">Phosphoprotein</keyword>
<proteinExistence type="predicted"/>
<dbReference type="Proteomes" id="UP000094444">
    <property type="component" value="Unassembled WGS sequence"/>
</dbReference>
<keyword evidence="8" id="KW-1185">Reference proteome</keyword>
<dbReference type="STRING" id="158607.A0A2P5HH38"/>
<evidence type="ECO:0000256" key="2">
    <source>
        <dbReference type="ARBA" id="ARBA00014654"/>
    </source>
</evidence>
<dbReference type="FunFam" id="3.10.590.10:FF:000003">
    <property type="entry name" value="Thymocyte nuclear protein 1"/>
    <property type="match status" value="1"/>
</dbReference>
<dbReference type="InterPro" id="IPR002740">
    <property type="entry name" value="EVE_domain"/>
</dbReference>
<evidence type="ECO:0000259" key="6">
    <source>
        <dbReference type="Pfam" id="PF01878"/>
    </source>
</evidence>
<accession>A0A2P5HH38</accession>
<organism evidence="7 8">
    <name type="scientific">Diaporthe helianthi</name>
    <dbReference type="NCBI Taxonomy" id="158607"/>
    <lineage>
        <taxon>Eukaryota</taxon>
        <taxon>Fungi</taxon>
        <taxon>Dikarya</taxon>
        <taxon>Ascomycota</taxon>
        <taxon>Pezizomycotina</taxon>
        <taxon>Sordariomycetes</taxon>
        <taxon>Sordariomycetidae</taxon>
        <taxon>Diaporthales</taxon>
        <taxon>Diaporthaceae</taxon>
        <taxon>Diaporthe</taxon>
    </lineage>
</organism>
<dbReference type="OrthoDB" id="41445at2759"/>
<evidence type="ECO:0000313" key="8">
    <source>
        <dbReference type="Proteomes" id="UP000094444"/>
    </source>
</evidence>
<dbReference type="Gene3D" id="3.10.590.10">
    <property type="entry name" value="ph1033 like domains"/>
    <property type="match status" value="1"/>
</dbReference>
<dbReference type="PANTHER" id="PTHR14087">
    <property type="entry name" value="THYMOCYTE NUCLEAR PROTEIN 1"/>
    <property type="match status" value="1"/>
</dbReference>
<keyword evidence="4" id="KW-0539">Nucleus</keyword>
<evidence type="ECO:0000256" key="3">
    <source>
        <dbReference type="ARBA" id="ARBA00022553"/>
    </source>
</evidence>
<feature type="compositionally biased region" description="Low complexity" evidence="5">
    <location>
        <begin position="48"/>
        <end position="74"/>
    </location>
</feature>
<feature type="domain" description="EVE" evidence="6">
    <location>
        <begin position="134"/>
        <end position="291"/>
    </location>
</feature>
<gene>
    <name evidence="7" type="ORF">DHEL01_v212039</name>
</gene>
<sequence>MPPKRKAGQPDGPADDAQPPRRSTRQRTSTAAAAAAHERAAPAPAPPATAIKTATPKTKKAATTATADKAAVPAKSKKPKTKGGAEDGTDGQPAADNSGRTRETPKGGGGGGVRAKSTVTKTGPSVQAKESGRQYWLMKAEPESRIEKGVDVRFSIDDLAAKSEPEPWDGIRNFVARNNLRAMKKGDLAFFYHSNCKEPGIAGTMEIVQEHSPDLTAHDPKCPYYDPKSKPDDPKWSVVHVEFRSKFPVPIGLKELRTMGEAGGPLEDMQMLKQSRLSVSKVSADEWEYLVSVAEDKAKANDKANAAA</sequence>
<name>A0A2P5HH38_DIAHE</name>
<evidence type="ECO:0000256" key="1">
    <source>
        <dbReference type="ARBA" id="ARBA00004123"/>
    </source>
</evidence>
<dbReference type="EMBL" id="MAVT02002161">
    <property type="protein sequence ID" value="POS69565.1"/>
    <property type="molecule type" value="Genomic_DNA"/>
</dbReference>
<dbReference type="InterPro" id="IPR052181">
    <property type="entry name" value="5hmC_binding"/>
</dbReference>
<dbReference type="InterPro" id="IPR015947">
    <property type="entry name" value="PUA-like_sf"/>
</dbReference>
<dbReference type="SUPFAM" id="SSF88697">
    <property type="entry name" value="PUA domain-like"/>
    <property type="match status" value="1"/>
</dbReference>
<dbReference type="CDD" id="cd21133">
    <property type="entry name" value="EVE"/>
    <property type="match status" value="1"/>
</dbReference>